<name>A0A8H8CHY1_PSICU</name>
<reference evidence="1" key="1">
    <citation type="submission" date="2021-02" db="EMBL/GenBank/DDBJ databases">
        <title>Psilocybe cubensis genome.</title>
        <authorList>
            <person name="Mckernan K.J."/>
            <person name="Crawford S."/>
            <person name="Trippe A."/>
            <person name="Kane L.T."/>
            <person name="Mclaughlin S."/>
        </authorList>
    </citation>
    <scope>NUCLEOTIDE SEQUENCE [LARGE SCALE GENOMIC DNA]</scope>
    <source>
        <strain evidence="1">MGC-MH-2018</strain>
    </source>
</reference>
<comment type="caution">
    <text evidence="1">The sequence shown here is derived from an EMBL/GenBank/DDBJ whole genome shotgun (WGS) entry which is preliminary data.</text>
</comment>
<proteinExistence type="predicted"/>
<evidence type="ECO:0000313" key="1">
    <source>
        <dbReference type="EMBL" id="KAG5167027.1"/>
    </source>
</evidence>
<organism evidence="1">
    <name type="scientific">Psilocybe cubensis</name>
    <name type="common">Psychedelic mushroom</name>
    <name type="synonym">Stropharia cubensis</name>
    <dbReference type="NCBI Taxonomy" id="181762"/>
    <lineage>
        <taxon>Eukaryota</taxon>
        <taxon>Fungi</taxon>
        <taxon>Dikarya</taxon>
        <taxon>Basidiomycota</taxon>
        <taxon>Agaricomycotina</taxon>
        <taxon>Agaricomycetes</taxon>
        <taxon>Agaricomycetidae</taxon>
        <taxon>Agaricales</taxon>
        <taxon>Agaricineae</taxon>
        <taxon>Strophariaceae</taxon>
        <taxon>Psilocybe</taxon>
    </lineage>
</organism>
<gene>
    <name evidence="1" type="ORF">JR316_007364</name>
</gene>
<sequence>MTHTWVEFGISRMETQFQLWLDEVCDDRSVTHATDKHVLHIKIGPTLVPADEYALLEFVEMHILRHPYLQSVNVTAFLGTWSRRLHDEIEGRLNLTVTFRVRLVDPERYLEYTQTSLGSPVPLRNKPSAFTRTPYKASVTFALDGISRRSLLAVSHLNNISRLTVRGPYSTKWRSIPQHIARASENIVNFLVGSREALRDLEEVTLSLDFQDTIDPILVELQQNTSIATLTLTTPTRSVSPATILNTAVAIQSGMVSIFPKLVELILPTVYVNANNRALGNVLDSRFEFCTDSRVADGGVLTMFYNGSGLRLVSRKPLIFLPVKLY</sequence>
<dbReference type="EMBL" id="JAFIQS010000007">
    <property type="protein sequence ID" value="KAG5167027.1"/>
    <property type="molecule type" value="Genomic_DNA"/>
</dbReference>
<dbReference type="OrthoDB" id="10551472at2759"/>
<dbReference type="AlphaFoldDB" id="A0A8H8CHY1"/>
<accession>A0A8H8CHY1</accession>
<protein>
    <submittedName>
        <fullName evidence="1">Uncharacterized protein</fullName>
    </submittedName>
</protein>